<dbReference type="PANTHER" id="PTHR37691">
    <property type="entry name" value="BLR3518 PROTEIN"/>
    <property type="match status" value="1"/>
</dbReference>
<gene>
    <name evidence="2" type="ordered locus">Tcr_2155</name>
</gene>
<dbReference type="STRING" id="317025.Tcr_2155"/>
<dbReference type="KEGG" id="tcx:Tcr_2155"/>
<dbReference type="InterPro" id="IPR027396">
    <property type="entry name" value="DsrEFH-like"/>
</dbReference>
<organism evidence="2">
    <name type="scientific">Hydrogenovibrio crunogenus (strain DSM 25203 / XCL-2)</name>
    <name type="common">Thiomicrospira crunogena</name>
    <dbReference type="NCBI Taxonomy" id="317025"/>
    <lineage>
        <taxon>Bacteria</taxon>
        <taxon>Pseudomonadati</taxon>
        <taxon>Pseudomonadota</taxon>
        <taxon>Gammaproteobacteria</taxon>
        <taxon>Thiotrichales</taxon>
        <taxon>Piscirickettsiaceae</taxon>
        <taxon>Hydrogenovibrio</taxon>
    </lineage>
</organism>
<dbReference type="InterPro" id="IPR027383">
    <property type="entry name" value="Znf_put"/>
</dbReference>
<sequence>MNHSERAAHPDIHAYIDGELTGAERAEFERGLQQDKKLQDEVCELRKIKQQMLEHYQKIPVPKIPKPQSRSFNSSWAVAASFVAAFGLGFFVSSDSLLSSPYEPKTLSVAQNSTQKLLLHIDSNQPERTKALLQKTSALLQAQSTGSRMPKMQIEIVANDHGIELFEEGNPSREAIVQLLAQYDNLKLIACQRALKRRADEGKPLAVIKGVETDKPALDEIVNKMQKGWGYYKF</sequence>
<dbReference type="SUPFAM" id="SSF75169">
    <property type="entry name" value="DsrEFH-like"/>
    <property type="match status" value="1"/>
</dbReference>
<protein>
    <recommendedName>
        <fullName evidence="1">Putative zinc-finger domain-containing protein</fullName>
    </recommendedName>
</protein>
<feature type="domain" description="Putative zinc-finger" evidence="1">
    <location>
        <begin position="7"/>
        <end position="30"/>
    </location>
</feature>
<dbReference type="AlphaFoldDB" id="Q31DN0"/>
<reference evidence="2" key="1">
    <citation type="submission" date="2006-07" db="EMBL/GenBank/DDBJ databases">
        <title>Complete sequence of Thiomicrospira crunogena XCL-2.</title>
        <authorList>
            <consortium name="US DOE Joint Genome Institute"/>
            <person name="Copeland A."/>
            <person name="Lucas S."/>
            <person name="Lapidus A."/>
            <person name="Barry K."/>
            <person name="Detter J.C."/>
            <person name="Glavina del Rio T."/>
            <person name="Hammon N."/>
            <person name="Israni S."/>
            <person name="Dalin E."/>
            <person name="Tice H."/>
            <person name="Pitluck S."/>
            <person name="Chain P."/>
            <person name="Malfatti S."/>
            <person name="Shin M."/>
            <person name="Vergez L."/>
            <person name="Schmutz J."/>
            <person name="Larimer F."/>
            <person name="Land M."/>
            <person name="Hauser L."/>
            <person name="Kyrpides N."/>
            <person name="Lykidis A."/>
            <person name="Scott K.M."/>
            <person name="Sievert S."/>
            <person name="Kerfeld C."/>
            <person name="Freyermuth S."/>
            <person name="Dobrinski K."/>
            <person name="Boller A."/>
            <person name="Fitzpatrick K."/>
            <person name="Thoma P."/>
            <person name="Moore J."/>
            <person name="Richardson P."/>
        </authorList>
    </citation>
    <scope>NUCLEOTIDE SEQUENCE</scope>
    <source>
        <strain evidence="2">XCL-2</strain>
    </source>
</reference>
<dbReference type="eggNOG" id="COG5662">
    <property type="taxonomic scope" value="Bacteria"/>
</dbReference>
<dbReference type="OrthoDB" id="8557943at2"/>
<dbReference type="PANTHER" id="PTHR37691:SF1">
    <property type="entry name" value="BLR3518 PROTEIN"/>
    <property type="match status" value="1"/>
</dbReference>
<dbReference type="Gene3D" id="3.40.1260.10">
    <property type="entry name" value="DsrEFH-like"/>
    <property type="match status" value="1"/>
</dbReference>
<evidence type="ECO:0000313" key="2">
    <source>
        <dbReference type="EMBL" id="ABB42743.1"/>
    </source>
</evidence>
<dbReference type="HOGENOM" id="CLU_1184597_0_0_6"/>
<evidence type="ECO:0000259" key="1">
    <source>
        <dbReference type="Pfam" id="PF13490"/>
    </source>
</evidence>
<accession>Q31DN0</accession>
<name>Q31DN0_HYDCU</name>
<dbReference type="Pfam" id="PF13490">
    <property type="entry name" value="zf-HC2"/>
    <property type="match status" value="1"/>
</dbReference>
<dbReference type="eggNOG" id="COG1416">
    <property type="taxonomic scope" value="Bacteria"/>
</dbReference>
<dbReference type="EMBL" id="CP000109">
    <property type="protein sequence ID" value="ABB42743.1"/>
    <property type="molecule type" value="Genomic_DNA"/>
</dbReference>
<proteinExistence type="predicted"/>